<dbReference type="VEuPathDB" id="FungiDB:TEQG_06656"/>
<feature type="region of interest" description="Disordered" evidence="1">
    <location>
        <begin position="1"/>
        <end position="46"/>
    </location>
</feature>
<feature type="region of interest" description="Disordered" evidence="1">
    <location>
        <begin position="69"/>
        <end position="111"/>
    </location>
</feature>
<keyword evidence="3" id="KW-1185">Reference proteome</keyword>
<dbReference type="HOGENOM" id="CLU_2160200_0_0_1"/>
<evidence type="ECO:0000256" key="1">
    <source>
        <dbReference type="SAM" id="MobiDB-lite"/>
    </source>
</evidence>
<reference evidence="3" key="1">
    <citation type="journal article" date="2012" name="MBio">
        <title>Comparative genome analysis of Trichophyton rubrum and related dermatophytes reveals candidate genes involved in infection.</title>
        <authorList>
            <person name="Martinez D.A."/>
            <person name="Oliver B.G."/>
            <person name="Graeser Y."/>
            <person name="Goldberg J.M."/>
            <person name="Li W."/>
            <person name="Martinez-Rossi N.M."/>
            <person name="Monod M."/>
            <person name="Shelest E."/>
            <person name="Barton R.C."/>
            <person name="Birch E."/>
            <person name="Brakhage A.A."/>
            <person name="Chen Z."/>
            <person name="Gurr S.J."/>
            <person name="Heiman D."/>
            <person name="Heitman J."/>
            <person name="Kosti I."/>
            <person name="Rossi A."/>
            <person name="Saif S."/>
            <person name="Samalova M."/>
            <person name="Saunders C.W."/>
            <person name="Shea T."/>
            <person name="Summerbell R.C."/>
            <person name="Xu J."/>
            <person name="Young S."/>
            <person name="Zeng Q."/>
            <person name="Birren B.W."/>
            <person name="Cuomo C.A."/>
            <person name="White T.C."/>
        </authorList>
    </citation>
    <scope>NUCLEOTIDE SEQUENCE [LARGE SCALE GENOMIC DNA]</scope>
    <source>
        <strain evidence="3">ATCC MYA-4606 / CBS 127.97</strain>
    </source>
</reference>
<feature type="compositionally biased region" description="Acidic residues" evidence="1">
    <location>
        <begin position="18"/>
        <end position="38"/>
    </location>
</feature>
<protein>
    <submittedName>
        <fullName evidence="2">Uncharacterized protein</fullName>
    </submittedName>
</protein>
<gene>
    <name evidence="2" type="ORF">TEQG_06656</name>
</gene>
<evidence type="ECO:0000313" key="3">
    <source>
        <dbReference type="Proteomes" id="UP000009169"/>
    </source>
</evidence>
<dbReference type="AlphaFoldDB" id="F2Q0K4"/>
<sequence length="111" mass="12807">MKVTLPASPKKLDIIDIRDDDDGEEEREEEEDGSIDEEEKAKGKKSVCSLKTGCGEMRQEPESYCPCPGLPLVPQQRRGRRRKEREREKKKKKAVAVPGVREEAKRERDER</sequence>
<dbReference type="EMBL" id="DS995763">
    <property type="protein sequence ID" value="EGE07672.1"/>
    <property type="molecule type" value="Genomic_DNA"/>
</dbReference>
<evidence type="ECO:0000313" key="2">
    <source>
        <dbReference type="EMBL" id="EGE07672.1"/>
    </source>
</evidence>
<feature type="compositionally biased region" description="Basic and acidic residues" evidence="1">
    <location>
        <begin position="100"/>
        <end position="111"/>
    </location>
</feature>
<organism evidence="2 3">
    <name type="scientific">Trichophyton equinum (strain ATCC MYA-4606 / CBS 127.97)</name>
    <name type="common">Horse ringworm fungus</name>
    <dbReference type="NCBI Taxonomy" id="559882"/>
    <lineage>
        <taxon>Eukaryota</taxon>
        <taxon>Fungi</taxon>
        <taxon>Dikarya</taxon>
        <taxon>Ascomycota</taxon>
        <taxon>Pezizomycotina</taxon>
        <taxon>Eurotiomycetes</taxon>
        <taxon>Eurotiomycetidae</taxon>
        <taxon>Onygenales</taxon>
        <taxon>Arthrodermataceae</taxon>
        <taxon>Trichophyton</taxon>
    </lineage>
</organism>
<accession>F2Q0K4</accession>
<name>F2Q0K4_TRIEC</name>
<dbReference type="Proteomes" id="UP000009169">
    <property type="component" value="Unassembled WGS sequence"/>
</dbReference>
<proteinExistence type="predicted"/>
<feature type="compositionally biased region" description="Basic residues" evidence="1">
    <location>
        <begin position="77"/>
        <end position="94"/>
    </location>
</feature>